<organism evidence="1">
    <name type="scientific">Anopheles sinensis</name>
    <name type="common">Mosquito</name>
    <dbReference type="NCBI Taxonomy" id="74873"/>
    <lineage>
        <taxon>Eukaryota</taxon>
        <taxon>Metazoa</taxon>
        <taxon>Ecdysozoa</taxon>
        <taxon>Arthropoda</taxon>
        <taxon>Hexapoda</taxon>
        <taxon>Insecta</taxon>
        <taxon>Pterygota</taxon>
        <taxon>Neoptera</taxon>
        <taxon>Endopterygota</taxon>
        <taxon>Diptera</taxon>
        <taxon>Nematocera</taxon>
        <taxon>Culicoidea</taxon>
        <taxon>Culicidae</taxon>
        <taxon>Anophelinae</taxon>
        <taxon>Anopheles</taxon>
    </lineage>
</organism>
<name>A0A084VYF0_ANOSI</name>
<gene>
    <name evidence="1" type="ORF">ZHAS_00010871</name>
</gene>
<dbReference type="EnsemblMetazoa" id="ASIC010871-RA">
    <property type="protein sequence ID" value="ASIC010871-PA"/>
    <property type="gene ID" value="ASIC010871"/>
</dbReference>
<evidence type="ECO:0000313" key="1">
    <source>
        <dbReference type="EMBL" id="KFB42994.1"/>
    </source>
</evidence>
<dbReference type="AlphaFoldDB" id="A0A084VYF0"/>
<reference evidence="1 3" key="1">
    <citation type="journal article" date="2014" name="BMC Genomics">
        <title>Genome sequence of Anopheles sinensis provides insight into genetics basis of mosquito competence for malaria parasites.</title>
        <authorList>
            <person name="Zhou D."/>
            <person name="Zhang D."/>
            <person name="Ding G."/>
            <person name="Shi L."/>
            <person name="Hou Q."/>
            <person name="Ye Y."/>
            <person name="Xu Y."/>
            <person name="Zhou H."/>
            <person name="Xiong C."/>
            <person name="Li S."/>
            <person name="Yu J."/>
            <person name="Hong S."/>
            <person name="Yu X."/>
            <person name="Zou P."/>
            <person name="Chen C."/>
            <person name="Chang X."/>
            <person name="Wang W."/>
            <person name="Lv Y."/>
            <person name="Sun Y."/>
            <person name="Ma L."/>
            <person name="Shen B."/>
            <person name="Zhu C."/>
        </authorList>
    </citation>
    <scope>NUCLEOTIDE SEQUENCE [LARGE SCALE GENOMIC DNA]</scope>
</reference>
<reference evidence="2" key="2">
    <citation type="submission" date="2020-05" db="UniProtKB">
        <authorList>
            <consortium name="EnsemblMetazoa"/>
        </authorList>
    </citation>
    <scope>IDENTIFICATION</scope>
</reference>
<dbReference type="EMBL" id="ATLV01018363">
    <property type="status" value="NOT_ANNOTATED_CDS"/>
    <property type="molecule type" value="Genomic_DNA"/>
</dbReference>
<proteinExistence type="predicted"/>
<accession>A0A084VYF0</accession>
<evidence type="ECO:0000313" key="2">
    <source>
        <dbReference type="EnsemblMetazoa" id="ASIC010871-PA"/>
    </source>
</evidence>
<dbReference type="EMBL" id="KE525231">
    <property type="protein sequence ID" value="KFB42994.1"/>
    <property type="molecule type" value="Genomic_DNA"/>
</dbReference>
<dbReference type="Proteomes" id="UP000030765">
    <property type="component" value="Unassembled WGS sequence"/>
</dbReference>
<sequence>MCHYRGHPVPWNTHGSPSPSLPDLSFTGSFANAWKAQRLSDVGNELDCSRGLPYGIPDANASSVRWLVPYLRRSIVQVHS</sequence>
<dbReference type="VEuPathDB" id="VectorBase:ASIC010871"/>
<protein>
    <submittedName>
        <fullName evidence="1 2">Rho GTPase activator (Rgd1), putative</fullName>
    </submittedName>
</protein>
<keyword evidence="3" id="KW-1185">Reference proteome</keyword>
<evidence type="ECO:0000313" key="3">
    <source>
        <dbReference type="Proteomes" id="UP000030765"/>
    </source>
</evidence>